<evidence type="ECO:0000256" key="5">
    <source>
        <dbReference type="SAM" id="MobiDB-lite"/>
    </source>
</evidence>
<evidence type="ECO:0000313" key="9">
    <source>
        <dbReference type="EMBL" id="KAJ2933446.1"/>
    </source>
</evidence>
<dbReference type="GO" id="GO:0006406">
    <property type="term" value="P:mRNA export from nucleus"/>
    <property type="evidence" value="ECO:0007669"/>
    <property type="project" value="InterPro"/>
</dbReference>
<feature type="compositionally biased region" description="Pro residues" evidence="5">
    <location>
        <begin position="1530"/>
        <end position="1546"/>
    </location>
</feature>
<dbReference type="Pfam" id="PF16134">
    <property type="entry name" value="THOC2_N"/>
    <property type="match status" value="1"/>
</dbReference>
<dbReference type="InterPro" id="IPR040007">
    <property type="entry name" value="Tho2"/>
</dbReference>
<dbReference type="Proteomes" id="UP001140091">
    <property type="component" value="Unassembled WGS sequence"/>
</dbReference>
<evidence type="ECO:0000259" key="8">
    <source>
        <dbReference type="Pfam" id="PF16134"/>
    </source>
</evidence>
<accession>A0A9W8JCR4</accession>
<feature type="compositionally biased region" description="Basic and acidic residues" evidence="5">
    <location>
        <begin position="1121"/>
        <end position="1140"/>
    </location>
</feature>
<evidence type="ECO:0000259" key="6">
    <source>
        <dbReference type="Pfam" id="PF11262"/>
    </source>
</evidence>
<feature type="compositionally biased region" description="Low complexity" evidence="5">
    <location>
        <begin position="1033"/>
        <end position="1046"/>
    </location>
</feature>
<protein>
    <recommendedName>
        <fullName evidence="3">THO complex subunit 2</fullName>
    </recommendedName>
</protein>
<evidence type="ECO:0000256" key="4">
    <source>
        <dbReference type="ARBA" id="ARBA00023242"/>
    </source>
</evidence>
<dbReference type="InterPro" id="IPR021726">
    <property type="entry name" value="THO_THOC2_N"/>
</dbReference>
<feature type="compositionally biased region" description="Basic and acidic residues" evidence="5">
    <location>
        <begin position="1695"/>
        <end position="1715"/>
    </location>
</feature>
<name>A0A9W8JCR4_9AGAR</name>
<comment type="subcellular location">
    <subcellularLocation>
        <location evidence="1">Nucleus</location>
    </subcellularLocation>
</comment>
<feature type="domain" description="THO complex subunitTHOC2 C-terminal" evidence="6">
    <location>
        <begin position="1088"/>
        <end position="1418"/>
    </location>
</feature>
<reference evidence="9" key="1">
    <citation type="submission" date="2022-06" db="EMBL/GenBank/DDBJ databases">
        <title>Genome Sequence of Candolleomyces eurysporus.</title>
        <authorList>
            <person name="Buettner E."/>
        </authorList>
    </citation>
    <scope>NUCLEOTIDE SEQUENCE</scope>
    <source>
        <strain evidence="9">VTCC 930004</strain>
    </source>
</reference>
<feature type="domain" description="THO complex subunit 2 N-terminal" evidence="8">
    <location>
        <begin position="18"/>
        <end position="669"/>
    </location>
</feature>
<dbReference type="GO" id="GO:0006397">
    <property type="term" value="P:mRNA processing"/>
    <property type="evidence" value="ECO:0007669"/>
    <property type="project" value="InterPro"/>
</dbReference>
<feature type="region of interest" description="Disordered" evidence="5">
    <location>
        <begin position="1115"/>
        <end position="1145"/>
    </location>
</feature>
<dbReference type="OrthoDB" id="29024at2759"/>
<keyword evidence="4" id="KW-0539">Nucleus</keyword>
<feature type="compositionally biased region" description="Basic and acidic residues" evidence="5">
    <location>
        <begin position="1733"/>
        <end position="1825"/>
    </location>
</feature>
<dbReference type="InterPro" id="IPR032302">
    <property type="entry name" value="THOC2_N"/>
</dbReference>
<feature type="compositionally biased region" description="Acidic residues" evidence="5">
    <location>
        <begin position="1866"/>
        <end position="1879"/>
    </location>
</feature>
<sequence length="1888" mass="209581">MECSEGKMHQVAHIRTCLADWSGKGENLCVQSLRNAHIHHLEPECLNTLTTGYHTLLSSVLSVWSPQHSLSVQAFVAFVRRVLNDIPSTSSSPSTAFGEHLVDIIWTVDAQLDEILVDARTSLSAISDPDQSSASPATVSQLSAIKKAKQAAEGDKEKLQVLVKKLLEFGVISPTSCRERLDSAILVNVGLIPEKVIFDKKEIRVRTGLFYKQNKFNLLREQSEGYSKLMTEITSSLGPPHSPQTGLPTESPTVIENRARPVWEKVISLIGYFDLDPNRALDIILDILSTHLATHYSFFLALLSCSPWAAHRRSPSQRESDAMNVDQKPASYHGMSLDEILSSKEKSQVLADGKNRDGSRVLAQVLGFKFGFYQTIGSHEPTPRSLYLTTALLIREGFIELEDIYPHLSLPDDEMDAEQKEYQANVQARISGAKMTLLAMAAPLESTQPQSKPKAPTPQEAKKPDVKEPCQKTSLLKALLAVGAIRPALSILTKFPWLVNAHPEIADLMIQMLKFSISPLYEATLAKERTSGFTQPRARYGTAGVVQPAARKPTLTLNAPAPTGTSSIDFVFFYPHWSDQVPILTSLEDIESVIEPLMRFIGPHVSRDPIFITKLARLGRVHLSSTVPIDPETKKVLGEPDPENPIRLFWFKVMRLYLLPALPLIRGNALYGEWKSMYKSHPELKVREVQADRESKDILRRLSLNTIDSLSGAVGKLAHSNPCIFFSNAVNQVMAYDNLAAVVVQALKYVTTMGFDVLVFVILDALANPRKARVKDDGVNISDWLQSLASFTGMLFRRYSADLTPVLKYVVHQLYSGQTSEITVLRELIWKMAGIEPLPTLSDAQVLAMAGGPTLRIQAIAAETRGAQADPSDINLRGPYRLGRALVDSSLALPLLVQVAQQRQACVYNVPDAPLKSLAGLLDATHGVLLQYLDLLTSPTVIPPEDYANKVLPPLEDLAEKYGVCAPICMQIIRPVLHSKLVKKAVDLDAQERLANEEAEKRLKAALTAKREPSATVSRVASPAVGTPGNTDSTTAPAESSTEAAPMEVDSNTVAPEANPAPESPWVPELEELFDAIRKVAPGNAADVIGPGFYLTFWQLSTYDLAPPKRYEDESNALRASSREEDHKYTLADRSADRAKRATAGQHRARRDRYNHFITLLSQEFREQTISRQFTIKRLAKEKQAWFSHLPKSVILINALIEHCIQPRCLLSPMDADFCAQFIRVMHLQGTPGFHTLMCYDKLLGDHVKVVIFSCTDYEARNYGRFLLGILSDLHKWHTDDQAYTQDNRVKVAGKTIYLPGLQRALTTKSPAPDTILTWPNFQQVLRKWYRKIAKVSFPQIHPHEQLLIRTQCFTDCIQTGEFMHVYNAIIVLKEVLPVFPLADVTNVGSEIEAVIDKLVETEDRSDLKILARAYAAGLKKREHLWAVPNKPVIKVNGASLAPSATGSPAPEKPRGSQTPTPQPLTSEESRRGAPLPPSAPSGPRAQTTSSSAPLPAPRPSNATKSAMDSIPRPEVVKRVRTENRHAESPRPPVEPKPSTPVPPAEAQPIPVMMSTSRSGEPRRGDDSSSTGRYESRNGSSYAPQPVHGLPNNPLKDAPESQRRLDESNKGRRDDHSSGMPPPTNPSQTPSAQELRETARQSIQHNRGDKLDTLRSQPNGGSGAPSPRVRSPSPAASNPPTREHSVDSRGSGGRMRSDRMLEAEERKDYGRERGGGESSSSSREPASSSVSGSRRDSLTHTRERANRERESERERDRDADRGRDRRGDRERERDRERDRDHRDRDRDRDRERDRERDRDRDRDRDRHRRDEKDRERDRDSRKEGGSGRGGGTASASLDGLPSRPETSSGRRGADDGLGKRRRGADDDGDEDSRCEEEAEYVAWGQQCQ</sequence>
<evidence type="ECO:0000256" key="3">
    <source>
        <dbReference type="ARBA" id="ARBA00019596"/>
    </source>
</evidence>
<evidence type="ECO:0000256" key="1">
    <source>
        <dbReference type="ARBA" id="ARBA00004123"/>
    </source>
</evidence>
<feature type="compositionally biased region" description="Polar residues" evidence="5">
    <location>
        <begin position="1568"/>
        <end position="1583"/>
    </location>
</feature>
<dbReference type="PANTHER" id="PTHR21597">
    <property type="entry name" value="THO2 PROTEIN"/>
    <property type="match status" value="1"/>
</dbReference>
<feature type="region of interest" description="Disordered" evidence="5">
    <location>
        <begin position="1006"/>
        <end position="1065"/>
    </location>
</feature>
<feature type="region of interest" description="Disordered" evidence="5">
    <location>
        <begin position="1439"/>
        <end position="1888"/>
    </location>
</feature>
<evidence type="ECO:0000313" key="10">
    <source>
        <dbReference type="Proteomes" id="UP001140091"/>
    </source>
</evidence>
<feature type="compositionally biased region" description="Low complexity" evidence="5">
    <location>
        <begin position="1718"/>
        <end position="1732"/>
    </location>
</feature>
<dbReference type="PANTHER" id="PTHR21597:SF0">
    <property type="entry name" value="THO COMPLEX SUBUNIT 2"/>
    <property type="match status" value="1"/>
</dbReference>
<dbReference type="EMBL" id="JANBPK010000742">
    <property type="protein sequence ID" value="KAJ2933446.1"/>
    <property type="molecule type" value="Genomic_DNA"/>
</dbReference>
<evidence type="ECO:0000256" key="2">
    <source>
        <dbReference type="ARBA" id="ARBA00007857"/>
    </source>
</evidence>
<keyword evidence="10" id="KW-1185">Reference proteome</keyword>
<dbReference type="Pfam" id="PF11732">
    <property type="entry name" value="Thoc2"/>
    <property type="match status" value="1"/>
</dbReference>
<dbReference type="GO" id="GO:0003729">
    <property type="term" value="F:mRNA binding"/>
    <property type="evidence" value="ECO:0007669"/>
    <property type="project" value="TreeGrafter"/>
</dbReference>
<gene>
    <name evidence="9" type="ORF">H1R20_g3633</name>
</gene>
<dbReference type="Pfam" id="PF11262">
    <property type="entry name" value="Tho2"/>
    <property type="match status" value="1"/>
</dbReference>
<comment type="similarity">
    <text evidence="2">Belongs to the THOC2 family.</text>
</comment>
<feature type="compositionally biased region" description="Polar residues" evidence="5">
    <location>
        <begin position="1456"/>
        <end position="1467"/>
    </location>
</feature>
<evidence type="ECO:0000259" key="7">
    <source>
        <dbReference type="Pfam" id="PF11732"/>
    </source>
</evidence>
<feature type="compositionally biased region" description="Low complexity" evidence="5">
    <location>
        <begin position="1664"/>
        <end position="1680"/>
    </location>
</feature>
<feature type="non-terminal residue" evidence="9">
    <location>
        <position position="1"/>
    </location>
</feature>
<organism evidence="9 10">
    <name type="scientific">Candolleomyces eurysporus</name>
    <dbReference type="NCBI Taxonomy" id="2828524"/>
    <lineage>
        <taxon>Eukaryota</taxon>
        <taxon>Fungi</taxon>
        <taxon>Dikarya</taxon>
        <taxon>Basidiomycota</taxon>
        <taxon>Agaricomycotina</taxon>
        <taxon>Agaricomycetes</taxon>
        <taxon>Agaricomycetidae</taxon>
        <taxon>Agaricales</taxon>
        <taxon>Agaricineae</taxon>
        <taxon>Psathyrellaceae</taxon>
        <taxon>Candolleomyces</taxon>
    </lineage>
</organism>
<feature type="region of interest" description="Disordered" evidence="5">
    <location>
        <begin position="445"/>
        <end position="468"/>
    </location>
</feature>
<feature type="compositionally biased region" description="Low complexity" evidence="5">
    <location>
        <begin position="1482"/>
        <end position="1494"/>
    </location>
</feature>
<proteinExistence type="inferred from homology"/>
<feature type="compositionally biased region" description="Basic and acidic residues" evidence="5">
    <location>
        <begin position="1597"/>
        <end position="1617"/>
    </location>
</feature>
<dbReference type="GO" id="GO:0000445">
    <property type="term" value="C:THO complex part of transcription export complex"/>
    <property type="evidence" value="ECO:0007669"/>
    <property type="project" value="TreeGrafter"/>
</dbReference>
<dbReference type="InterPro" id="IPR021418">
    <property type="entry name" value="THO_THOC2_C"/>
</dbReference>
<comment type="caution">
    <text evidence="9">The sequence shown here is derived from an EMBL/GenBank/DDBJ whole genome shotgun (WGS) entry which is preliminary data.</text>
</comment>
<feature type="domain" description="THO complex subunitTHOC2 N-terminal" evidence="7">
    <location>
        <begin position="714"/>
        <end position="789"/>
    </location>
</feature>
<feature type="compositionally biased region" description="Basic and acidic residues" evidence="5">
    <location>
        <begin position="1515"/>
        <end position="1529"/>
    </location>
</feature>